<dbReference type="AlphaFoldDB" id="A0AAU9TMS0"/>
<accession>A0AAU9TMS0</accession>
<reference evidence="1" key="1">
    <citation type="submission" date="2022-03" db="EMBL/GenBank/DDBJ databases">
        <authorList>
            <person name="Tunstrom K."/>
        </authorList>
    </citation>
    <scope>NUCLEOTIDE SEQUENCE</scope>
</reference>
<gene>
    <name evidence="1" type="ORF">EEDITHA_LOCUS5008</name>
</gene>
<organism evidence="1 2">
    <name type="scientific">Euphydryas editha</name>
    <name type="common">Edith's checkerspot</name>
    <dbReference type="NCBI Taxonomy" id="104508"/>
    <lineage>
        <taxon>Eukaryota</taxon>
        <taxon>Metazoa</taxon>
        <taxon>Ecdysozoa</taxon>
        <taxon>Arthropoda</taxon>
        <taxon>Hexapoda</taxon>
        <taxon>Insecta</taxon>
        <taxon>Pterygota</taxon>
        <taxon>Neoptera</taxon>
        <taxon>Endopterygota</taxon>
        <taxon>Lepidoptera</taxon>
        <taxon>Glossata</taxon>
        <taxon>Ditrysia</taxon>
        <taxon>Papilionoidea</taxon>
        <taxon>Nymphalidae</taxon>
        <taxon>Nymphalinae</taxon>
        <taxon>Euphydryas</taxon>
    </lineage>
</organism>
<proteinExistence type="predicted"/>
<dbReference type="Proteomes" id="UP001153954">
    <property type="component" value="Unassembled WGS sequence"/>
</dbReference>
<keyword evidence="2" id="KW-1185">Reference proteome</keyword>
<evidence type="ECO:0008006" key="3">
    <source>
        <dbReference type="Google" id="ProtNLM"/>
    </source>
</evidence>
<name>A0AAU9TMS0_EUPED</name>
<dbReference type="EMBL" id="CAKOGL010000007">
    <property type="protein sequence ID" value="CAH2088894.1"/>
    <property type="molecule type" value="Genomic_DNA"/>
</dbReference>
<evidence type="ECO:0000313" key="1">
    <source>
        <dbReference type="EMBL" id="CAH2088894.1"/>
    </source>
</evidence>
<protein>
    <recommendedName>
        <fullName evidence="3">DDE Tnp4 domain-containing protein</fullName>
    </recommendedName>
</protein>
<evidence type="ECO:0000313" key="2">
    <source>
        <dbReference type="Proteomes" id="UP001153954"/>
    </source>
</evidence>
<comment type="caution">
    <text evidence="1">The sequence shown here is derived from an EMBL/GenBank/DDBJ whole genome shotgun (WGS) entry which is preliminary data.</text>
</comment>
<sequence length="247" mass="29645">MADDELVAAITFGLTYFYYKLKQEKEKRRKRRRWWMIKIHQNRTRQFIEEKFNELLYEPSGEFHNFCRMSFTDFEYLLDKISPLISKQDTDFREAIPAKYRLAITLSLQSNDVLRNEIKMPSTADAWMNIERGAWVVVENTFGVLTSVLFRIYRRPIDLDSITVSEITMTCVLLHNFLRKNSPERYTLPGTFDTIDRNGEIITRGSWRQYENEYNAIQHMPNVPRRLPMHAKQIREEFTLYFCNRIT</sequence>